<gene>
    <name evidence="3" type="ORF">PIB30_008532</name>
</gene>
<feature type="region of interest" description="Disordered" evidence="1">
    <location>
        <begin position="516"/>
        <end position="551"/>
    </location>
</feature>
<keyword evidence="2" id="KW-0472">Membrane</keyword>
<evidence type="ECO:0000313" key="4">
    <source>
        <dbReference type="Proteomes" id="UP001341840"/>
    </source>
</evidence>
<dbReference type="PANTHER" id="PTHR34835">
    <property type="entry name" value="OS07G0283600 PROTEIN-RELATED"/>
    <property type="match status" value="1"/>
</dbReference>
<keyword evidence="2" id="KW-0812">Transmembrane</keyword>
<feature type="region of interest" description="Disordered" evidence="1">
    <location>
        <begin position="224"/>
        <end position="300"/>
    </location>
</feature>
<proteinExistence type="predicted"/>
<comment type="caution">
    <text evidence="3">The sequence shown here is derived from an EMBL/GenBank/DDBJ whole genome shotgun (WGS) entry which is preliminary data.</text>
</comment>
<evidence type="ECO:0000256" key="2">
    <source>
        <dbReference type="SAM" id="Phobius"/>
    </source>
</evidence>
<feature type="compositionally biased region" description="Basic and acidic residues" evidence="1">
    <location>
        <begin position="284"/>
        <end position="296"/>
    </location>
</feature>
<dbReference type="Proteomes" id="UP001341840">
    <property type="component" value="Unassembled WGS sequence"/>
</dbReference>
<feature type="compositionally biased region" description="Acidic residues" evidence="1">
    <location>
        <begin position="273"/>
        <end position="283"/>
    </location>
</feature>
<protein>
    <recommendedName>
        <fullName evidence="5">Ubiquitin-like protease family profile domain-containing protein</fullName>
    </recommendedName>
</protein>
<sequence length="606" mass="67538">MECVREMGFGALEHLSTTNMSKQLMMELVDCFNTKDNTMRTTLGTVKLDATKGATPKILRKIVVETKPNSEENTRKFKRAFILYVQKVFLCANNNMPLSPKHFPPIVDVDNTSEMNWGCHVYSVLLDGIIDMRRRNLKGVEGCVFALLIIYMHETHFRKDSEHEKARPPWIKYWKGERLQKRIRVEKKDSTGLLYQANQRKGVTKKEKSSGLKIGKKEALATKLVKSMEMQDDPKGKQKLGKRKHAEDDDESEEEFEDVSSESKSENRSESEPGSEETDSEDENTNKETAPIHEDVQVTPQDCAIEVVEATSAEEQIIMQDLSKSDANVDAQIHEDVQVTPLDSGIEVVHATSAEEELISRELSNNIETLVVSAATASSHGTAARPLHRHRRSTLKTLVVSVVAPSRSVLSFVASSRPCPPSKARTTIKGSRQRRLLLVSDRPLQLSLQLRKHRLDSSPKCAPPSVLKLRRPCSLLRLVVAPSLPYQVSSRLARQQQEMEPQFDISSSGNIGEDVALPNDSASVRSPEALPAAPSPRPPLPQRNTKKVAVRGRAKRRAVENLLDLDLGLGNTLLKIQIVVLSILELSVIGVGLAMLVMHIKMALVI</sequence>
<dbReference type="EMBL" id="JASCZI010271879">
    <property type="protein sequence ID" value="MED6216547.1"/>
    <property type="molecule type" value="Genomic_DNA"/>
</dbReference>
<feature type="compositionally biased region" description="Basic and acidic residues" evidence="1">
    <location>
        <begin position="261"/>
        <end position="271"/>
    </location>
</feature>
<evidence type="ECO:0008006" key="5">
    <source>
        <dbReference type="Google" id="ProtNLM"/>
    </source>
</evidence>
<organism evidence="3 4">
    <name type="scientific">Stylosanthes scabra</name>
    <dbReference type="NCBI Taxonomy" id="79078"/>
    <lineage>
        <taxon>Eukaryota</taxon>
        <taxon>Viridiplantae</taxon>
        <taxon>Streptophyta</taxon>
        <taxon>Embryophyta</taxon>
        <taxon>Tracheophyta</taxon>
        <taxon>Spermatophyta</taxon>
        <taxon>Magnoliopsida</taxon>
        <taxon>eudicotyledons</taxon>
        <taxon>Gunneridae</taxon>
        <taxon>Pentapetalae</taxon>
        <taxon>rosids</taxon>
        <taxon>fabids</taxon>
        <taxon>Fabales</taxon>
        <taxon>Fabaceae</taxon>
        <taxon>Papilionoideae</taxon>
        <taxon>50 kb inversion clade</taxon>
        <taxon>dalbergioids sensu lato</taxon>
        <taxon>Dalbergieae</taxon>
        <taxon>Pterocarpus clade</taxon>
        <taxon>Stylosanthes</taxon>
    </lineage>
</organism>
<evidence type="ECO:0000256" key="1">
    <source>
        <dbReference type="SAM" id="MobiDB-lite"/>
    </source>
</evidence>
<dbReference type="PANTHER" id="PTHR34835:SF34">
    <property type="entry name" value="OS08G0555500 PROTEIN"/>
    <property type="match status" value="1"/>
</dbReference>
<keyword evidence="2" id="KW-1133">Transmembrane helix</keyword>
<accession>A0ABU6Z3P2</accession>
<reference evidence="3 4" key="1">
    <citation type="journal article" date="2023" name="Plants (Basel)">
        <title>Bridging the Gap: Combining Genomics and Transcriptomics Approaches to Understand Stylosanthes scabra, an Orphan Legume from the Brazilian Caatinga.</title>
        <authorList>
            <person name="Ferreira-Neto J.R.C."/>
            <person name="da Silva M.D."/>
            <person name="Binneck E."/>
            <person name="de Melo N.F."/>
            <person name="da Silva R.H."/>
            <person name="de Melo A.L.T.M."/>
            <person name="Pandolfi V."/>
            <person name="Bustamante F.O."/>
            <person name="Brasileiro-Vidal A.C."/>
            <person name="Benko-Iseppon A.M."/>
        </authorList>
    </citation>
    <scope>NUCLEOTIDE SEQUENCE [LARGE SCALE GENOMIC DNA]</scope>
    <source>
        <tissue evidence="3">Leaves</tissue>
    </source>
</reference>
<evidence type="ECO:0000313" key="3">
    <source>
        <dbReference type="EMBL" id="MED6216547.1"/>
    </source>
</evidence>
<feature type="compositionally biased region" description="Acidic residues" evidence="1">
    <location>
        <begin position="248"/>
        <end position="260"/>
    </location>
</feature>
<name>A0ABU6Z3P2_9FABA</name>
<keyword evidence="4" id="KW-1185">Reference proteome</keyword>
<feature type="transmembrane region" description="Helical" evidence="2">
    <location>
        <begin position="578"/>
        <end position="600"/>
    </location>
</feature>